<proteinExistence type="predicted"/>
<dbReference type="AlphaFoldDB" id="A0A409Y0G5"/>
<keyword evidence="2" id="KW-1185">Reference proteome</keyword>
<dbReference type="EMBL" id="NHYE01001361">
    <property type="protein sequence ID" value="PPQ96524.1"/>
    <property type="molecule type" value="Genomic_DNA"/>
</dbReference>
<organism evidence="1 2">
    <name type="scientific">Gymnopilus dilepis</name>
    <dbReference type="NCBI Taxonomy" id="231916"/>
    <lineage>
        <taxon>Eukaryota</taxon>
        <taxon>Fungi</taxon>
        <taxon>Dikarya</taxon>
        <taxon>Basidiomycota</taxon>
        <taxon>Agaricomycotina</taxon>
        <taxon>Agaricomycetes</taxon>
        <taxon>Agaricomycetidae</taxon>
        <taxon>Agaricales</taxon>
        <taxon>Agaricineae</taxon>
        <taxon>Hymenogastraceae</taxon>
        <taxon>Gymnopilus</taxon>
    </lineage>
</organism>
<comment type="caution">
    <text evidence="1">The sequence shown here is derived from an EMBL/GenBank/DDBJ whole genome shotgun (WGS) entry which is preliminary data.</text>
</comment>
<sequence>MSTTPRRISIMKKGETLSVDVDKKLDSPWEERPYPITPPSEVITDRKHYYYLGWPSDGDQLLEFCSPDHPIMTRGRHATAASYLRSLSGYPFIHVVGAEPKTPEQKALAEEYEGIDFVAIWMSHPAHFRHYPTNGQVKKLSEIFGSEPVWYRDYHTKRNFFRHGIWAFDEAVL</sequence>
<evidence type="ECO:0000313" key="2">
    <source>
        <dbReference type="Proteomes" id="UP000284706"/>
    </source>
</evidence>
<accession>A0A409Y0G5</accession>
<dbReference type="OrthoDB" id="3112137at2759"/>
<evidence type="ECO:0000313" key="1">
    <source>
        <dbReference type="EMBL" id="PPQ96524.1"/>
    </source>
</evidence>
<reference evidence="1 2" key="1">
    <citation type="journal article" date="2018" name="Evol. Lett.">
        <title>Horizontal gene cluster transfer increased hallucinogenic mushroom diversity.</title>
        <authorList>
            <person name="Reynolds H.T."/>
            <person name="Vijayakumar V."/>
            <person name="Gluck-Thaler E."/>
            <person name="Korotkin H.B."/>
            <person name="Matheny P.B."/>
            <person name="Slot J.C."/>
        </authorList>
    </citation>
    <scope>NUCLEOTIDE SEQUENCE [LARGE SCALE GENOMIC DNA]</scope>
    <source>
        <strain evidence="1 2">SRW20</strain>
    </source>
</reference>
<name>A0A409Y0G5_9AGAR</name>
<dbReference type="Proteomes" id="UP000284706">
    <property type="component" value="Unassembled WGS sequence"/>
</dbReference>
<dbReference type="InParanoid" id="A0A409Y0G5"/>
<gene>
    <name evidence="1" type="ORF">CVT26_010451</name>
</gene>
<protein>
    <submittedName>
        <fullName evidence="1">Uncharacterized protein</fullName>
    </submittedName>
</protein>